<dbReference type="Pfam" id="PF00201">
    <property type="entry name" value="UDPGT"/>
    <property type="match status" value="1"/>
</dbReference>
<evidence type="ECO:0000313" key="7">
    <source>
        <dbReference type="EMBL" id="KAB0801395.1"/>
    </source>
</evidence>
<evidence type="ECO:0000256" key="2">
    <source>
        <dbReference type="ARBA" id="ARBA00022676"/>
    </source>
</evidence>
<dbReference type="InterPro" id="IPR002213">
    <property type="entry name" value="UDP_glucos_trans"/>
</dbReference>
<keyword evidence="8" id="KW-1185">Reference proteome</keyword>
<comment type="similarity">
    <text evidence="1 4">Belongs to the UDP-glycosyltransferase family.</text>
</comment>
<dbReference type="AlphaFoldDB" id="A0A1Y1NF84"/>
<comment type="catalytic activity">
    <reaction evidence="5">
        <text>glucuronate acceptor + UDP-alpha-D-glucuronate = acceptor beta-D-glucuronoside + UDP + H(+)</text>
        <dbReference type="Rhea" id="RHEA:21032"/>
        <dbReference type="ChEBI" id="CHEBI:15378"/>
        <dbReference type="ChEBI" id="CHEBI:58052"/>
        <dbReference type="ChEBI" id="CHEBI:58223"/>
        <dbReference type="ChEBI" id="CHEBI:132367"/>
        <dbReference type="ChEBI" id="CHEBI:132368"/>
        <dbReference type="EC" id="2.4.1.17"/>
    </reaction>
</comment>
<name>A0A1Y1NF84_PHOPY</name>
<keyword evidence="2 4" id="KW-0328">Glycosyltransferase</keyword>
<dbReference type="InterPro" id="IPR035595">
    <property type="entry name" value="UDP_glycos_trans_CS"/>
</dbReference>
<dbReference type="PANTHER" id="PTHR48043">
    <property type="entry name" value="EG:EG0003.4 PROTEIN-RELATED"/>
    <property type="match status" value="1"/>
</dbReference>
<dbReference type="EMBL" id="VVIM01000003">
    <property type="protein sequence ID" value="KAB0801395.1"/>
    <property type="molecule type" value="Genomic_DNA"/>
</dbReference>
<keyword evidence="5" id="KW-1133">Transmembrane helix</keyword>
<evidence type="ECO:0000313" key="6">
    <source>
        <dbReference type="EMBL" id="JAV95275.1"/>
    </source>
</evidence>
<sequence>MHLLKIVHLTFEIICVSNAAKILGIFHLPSYSHYQLGEVLLKELASRGHDVTVISPVEEKQKVKNLRTIYLDNVMDVLKEKNFNMFALADDNAITCMFKSIEDMTTLVKNTLNHTNVQKLITSNEKFDLVILERLMNDAFHGFCVHFEAHCVISSSIPPTHTSNTQMGIFIPPSYLPEIHTSFSSKMNFFERLYNGIVHVISTVVFHTQTLPTQNEMMHKYFPTVPHLTDIFYNVSLTLFNSHISSSTPIPLLPNMIDIGGYHIKPAKALPQDLQEYLDNAKEGVLFFSMGSHLRSKDLTDNRREAILKAFTAVNLKVLWKWENESLVGRPPNVKILKWVPQNDVLAHPNIKLFMTHGGLLSTLEAIYHGVPVVGIPIYGDQHLNMRTVEDNNHGIIVDLPGITGEKLLNAINTVLQNPKYLNNARARSKILRDNPQKPLDKAIFWIEYVLRHNGAHHLKTAALNLRWYQYLLLDVVVFFAFLVTTPILICYVIYKTRRSSKVTLSKTKKNK</sequence>
<dbReference type="Gene3D" id="3.40.50.2000">
    <property type="entry name" value="Glycogen Phosphorylase B"/>
    <property type="match status" value="1"/>
</dbReference>
<comment type="subcellular location">
    <subcellularLocation>
        <location evidence="5">Membrane</location>
        <topology evidence="5">Single-pass membrane protein</topology>
    </subcellularLocation>
</comment>
<dbReference type="PROSITE" id="PS00375">
    <property type="entry name" value="UDPGT"/>
    <property type="match status" value="1"/>
</dbReference>
<keyword evidence="5" id="KW-0472">Membrane</keyword>
<evidence type="ECO:0000256" key="5">
    <source>
        <dbReference type="RuleBase" id="RU362059"/>
    </source>
</evidence>
<dbReference type="InterPro" id="IPR050271">
    <property type="entry name" value="UDP-glycosyltransferase"/>
</dbReference>
<dbReference type="EMBL" id="GEZM01007246">
    <property type="protein sequence ID" value="JAV95275.1"/>
    <property type="molecule type" value="Transcribed_RNA"/>
</dbReference>
<dbReference type="FunCoup" id="A0A1Y1NF84">
    <property type="interactions" value="289"/>
</dbReference>
<organism evidence="6">
    <name type="scientific">Photinus pyralis</name>
    <name type="common">Common eastern firefly</name>
    <name type="synonym">Lampyris pyralis</name>
    <dbReference type="NCBI Taxonomy" id="7054"/>
    <lineage>
        <taxon>Eukaryota</taxon>
        <taxon>Metazoa</taxon>
        <taxon>Ecdysozoa</taxon>
        <taxon>Arthropoda</taxon>
        <taxon>Hexapoda</taxon>
        <taxon>Insecta</taxon>
        <taxon>Pterygota</taxon>
        <taxon>Neoptera</taxon>
        <taxon>Endopterygota</taxon>
        <taxon>Coleoptera</taxon>
        <taxon>Polyphaga</taxon>
        <taxon>Elateriformia</taxon>
        <taxon>Elateroidea</taxon>
        <taxon>Lampyridae</taxon>
        <taxon>Lampyrinae</taxon>
        <taxon>Photinus</taxon>
    </lineage>
</organism>
<dbReference type="PANTHER" id="PTHR48043:SF159">
    <property type="entry name" value="EG:EG0003.4 PROTEIN-RELATED"/>
    <property type="match status" value="1"/>
</dbReference>
<dbReference type="Proteomes" id="UP000327044">
    <property type="component" value="Unassembled WGS sequence"/>
</dbReference>
<dbReference type="OrthoDB" id="5835829at2759"/>
<evidence type="ECO:0000256" key="3">
    <source>
        <dbReference type="ARBA" id="ARBA00022679"/>
    </source>
</evidence>
<feature type="transmembrane region" description="Helical" evidence="5">
    <location>
        <begin position="468"/>
        <end position="495"/>
    </location>
</feature>
<dbReference type="EC" id="2.4.1.17" evidence="5"/>
<keyword evidence="3 4" id="KW-0808">Transferase</keyword>
<dbReference type="InParanoid" id="A0A1Y1NF84"/>
<protein>
    <recommendedName>
        <fullName evidence="5">UDP-glucuronosyltransferase</fullName>
        <ecNumber evidence="5">2.4.1.17</ecNumber>
    </recommendedName>
</protein>
<evidence type="ECO:0000256" key="1">
    <source>
        <dbReference type="ARBA" id="ARBA00009995"/>
    </source>
</evidence>
<reference evidence="7" key="3">
    <citation type="submission" date="2019-08" db="EMBL/GenBank/DDBJ databases">
        <authorList>
            <consortium name="Photinus pyralis genome working group"/>
            <person name="Fallon T.R."/>
            <person name="Sander Lower S.E."/>
            <person name="Weng J.-K."/>
        </authorList>
    </citation>
    <scope>NUCLEOTIDE SEQUENCE</scope>
    <source>
        <strain evidence="7">1611_PpyrPB1</strain>
        <tissue evidence="7">Whole body</tissue>
    </source>
</reference>
<proteinExistence type="inferred from homology"/>
<dbReference type="CDD" id="cd03784">
    <property type="entry name" value="GT1_Gtf-like"/>
    <property type="match status" value="1"/>
</dbReference>
<reference evidence="6" key="1">
    <citation type="journal article" date="2016" name="Sci. Rep.">
        <title>Molecular characterization of firefly nuptial gifts: a multi-omics approach sheds light on postcopulatory sexual selection.</title>
        <authorList>
            <person name="Al-Wathiqui N."/>
            <person name="Fallon T.R."/>
            <person name="South A."/>
            <person name="Weng J.K."/>
            <person name="Lewis S.M."/>
        </authorList>
    </citation>
    <scope>NUCLEOTIDE SEQUENCE</scope>
</reference>
<gene>
    <name evidence="7" type="ORF">PPYR_05749</name>
</gene>
<keyword evidence="5" id="KW-0812">Transmembrane</keyword>
<feature type="chain" id="PRO_5033827435" description="UDP-glucuronosyltransferase" evidence="5">
    <location>
        <begin position="20"/>
        <end position="512"/>
    </location>
</feature>
<evidence type="ECO:0000256" key="4">
    <source>
        <dbReference type="RuleBase" id="RU003718"/>
    </source>
</evidence>
<dbReference type="FunFam" id="3.40.50.2000:FF:000050">
    <property type="entry name" value="UDP-glucuronosyltransferase"/>
    <property type="match status" value="1"/>
</dbReference>
<keyword evidence="5" id="KW-0732">Signal</keyword>
<dbReference type="SUPFAM" id="SSF53756">
    <property type="entry name" value="UDP-Glycosyltransferase/glycogen phosphorylase"/>
    <property type="match status" value="1"/>
</dbReference>
<accession>A0A1Y1NF84</accession>
<reference evidence="7 8" key="2">
    <citation type="journal article" date="2018" name="Elife">
        <title>Firefly genomes illuminate parallel origins of bioluminescence in beetles.</title>
        <authorList>
            <person name="Fallon T.R."/>
            <person name="Lower S.E."/>
            <person name="Chang C.H."/>
            <person name="Bessho-Uehara M."/>
            <person name="Martin G.J."/>
            <person name="Bewick A.J."/>
            <person name="Behringer M."/>
            <person name="Debat H.J."/>
            <person name="Wong I."/>
            <person name="Day J.C."/>
            <person name="Suvorov A."/>
            <person name="Silva C.J."/>
            <person name="Stanger-Hall K.F."/>
            <person name="Hall D.W."/>
            <person name="Schmitz R.J."/>
            <person name="Nelson D.R."/>
            <person name="Lewis S.M."/>
            <person name="Shigenobu S."/>
            <person name="Bybee S.M."/>
            <person name="Larracuente A.M."/>
            <person name="Oba Y."/>
            <person name="Weng J.K."/>
        </authorList>
    </citation>
    <scope>NUCLEOTIDE SEQUENCE [LARGE SCALE GENOMIC DNA]</scope>
    <source>
        <strain evidence="7">1611_PpyrPB1</strain>
        <tissue evidence="7">Whole body</tissue>
    </source>
</reference>
<feature type="signal peptide" evidence="5">
    <location>
        <begin position="1"/>
        <end position="19"/>
    </location>
</feature>
<dbReference type="GO" id="GO:0015020">
    <property type="term" value="F:glucuronosyltransferase activity"/>
    <property type="evidence" value="ECO:0007669"/>
    <property type="project" value="UniProtKB-EC"/>
</dbReference>
<evidence type="ECO:0000313" key="8">
    <source>
        <dbReference type="Proteomes" id="UP000327044"/>
    </source>
</evidence>
<dbReference type="GO" id="GO:0016020">
    <property type="term" value="C:membrane"/>
    <property type="evidence" value="ECO:0007669"/>
    <property type="project" value="UniProtKB-SubCell"/>
</dbReference>